<dbReference type="Proteomes" id="UP000005239">
    <property type="component" value="Unassembled WGS sequence"/>
</dbReference>
<protein>
    <submittedName>
        <fullName evidence="1">Uncharacterized protein</fullName>
    </submittedName>
</protein>
<accession>A0A2A6CGQ6</accession>
<evidence type="ECO:0000313" key="2">
    <source>
        <dbReference type="Proteomes" id="UP000005239"/>
    </source>
</evidence>
<sequence length="414" mass="46111">MAENSALCGSWPRWGATAGAVGVAAGLILKLVTALKYRSCLAFLGDPNIRKLLICFIAALVCVTTATLGHYVTGLYQTAVGCHLSHVVDTPTIDQILDYMASSGGAMMGQAYVVRNHRDYQVFVAHKMTIRFGLFVGMVISSLAIAFWSYVEKDELIISIIYTCISLFIFISVVFLSTMTETAKEMVNDAVNVAEVADRKAEIEINDRLHRLIWAPCFSFVFLSTVRFALAAKADMLFPEMGFSYYDIYLASALIFLSRLCFLSHLRHPRFRHLARVAYVNPSNLPAGMGACVVDKQVQTEVQMTEGLANTVETEEVTELLPLPAVTTSPLMSLAGRSHHTLLACLLENSWIMKKRVQEGITEQRRRWEASLRVDYARIDQEARFYRMYMDCRAAALQATASYNARAGEFVVCV</sequence>
<reference evidence="2" key="1">
    <citation type="journal article" date="2008" name="Nat. Genet.">
        <title>The Pristionchus pacificus genome provides a unique perspective on nematode lifestyle and parasitism.</title>
        <authorList>
            <person name="Dieterich C."/>
            <person name="Clifton S.W."/>
            <person name="Schuster L.N."/>
            <person name="Chinwalla A."/>
            <person name="Delehaunty K."/>
            <person name="Dinkelacker I."/>
            <person name="Fulton L."/>
            <person name="Fulton R."/>
            <person name="Godfrey J."/>
            <person name="Minx P."/>
            <person name="Mitreva M."/>
            <person name="Roeseler W."/>
            <person name="Tian H."/>
            <person name="Witte H."/>
            <person name="Yang S.P."/>
            <person name="Wilson R.K."/>
            <person name="Sommer R.J."/>
        </authorList>
    </citation>
    <scope>NUCLEOTIDE SEQUENCE [LARGE SCALE GENOMIC DNA]</scope>
    <source>
        <strain evidence="2">PS312</strain>
    </source>
</reference>
<name>A0A2A6CGQ6_PRIPA</name>
<gene>
    <name evidence="1" type="primary">WBGene00117525</name>
</gene>
<dbReference type="EnsemblMetazoa" id="PPA27971.1">
    <property type="protein sequence ID" value="PPA27971.1"/>
    <property type="gene ID" value="WBGene00117525"/>
</dbReference>
<proteinExistence type="predicted"/>
<accession>A0A8R1UIZ0</accession>
<reference evidence="1" key="2">
    <citation type="submission" date="2022-06" db="UniProtKB">
        <authorList>
            <consortium name="EnsemblMetazoa"/>
        </authorList>
    </citation>
    <scope>IDENTIFICATION</scope>
    <source>
        <strain evidence="1">PS312</strain>
    </source>
</reference>
<organism evidence="1 2">
    <name type="scientific">Pristionchus pacificus</name>
    <name type="common">Parasitic nematode worm</name>
    <dbReference type="NCBI Taxonomy" id="54126"/>
    <lineage>
        <taxon>Eukaryota</taxon>
        <taxon>Metazoa</taxon>
        <taxon>Ecdysozoa</taxon>
        <taxon>Nematoda</taxon>
        <taxon>Chromadorea</taxon>
        <taxon>Rhabditida</taxon>
        <taxon>Rhabditina</taxon>
        <taxon>Diplogasteromorpha</taxon>
        <taxon>Diplogasteroidea</taxon>
        <taxon>Neodiplogasteridae</taxon>
        <taxon>Pristionchus</taxon>
    </lineage>
</organism>
<evidence type="ECO:0000313" key="1">
    <source>
        <dbReference type="EnsemblMetazoa" id="PPA27971.1"/>
    </source>
</evidence>
<dbReference type="AlphaFoldDB" id="A0A2A6CGQ6"/>
<keyword evidence="2" id="KW-1185">Reference proteome</keyword>